<reference evidence="1 2" key="1">
    <citation type="journal article" date="2014" name="Agronomy (Basel)">
        <title>A Draft Genome Sequence for Ensete ventricosum, the Drought-Tolerant Tree Against Hunger.</title>
        <authorList>
            <person name="Harrison J."/>
            <person name="Moore K.A."/>
            <person name="Paszkiewicz K."/>
            <person name="Jones T."/>
            <person name="Grant M."/>
            <person name="Ambacheew D."/>
            <person name="Muzemil S."/>
            <person name="Studholme D.J."/>
        </authorList>
    </citation>
    <scope>NUCLEOTIDE SEQUENCE [LARGE SCALE GENOMIC DNA]</scope>
</reference>
<proteinExistence type="predicted"/>
<dbReference type="EMBL" id="AMZH03004320">
    <property type="protein sequence ID" value="RRT69503.1"/>
    <property type="molecule type" value="Genomic_DNA"/>
</dbReference>
<name>A0A426ZZX2_ENSVE</name>
<gene>
    <name evidence="1" type="ORF">B296_00037321</name>
</gene>
<evidence type="ECO:0000313" key="1">
    <source>
        <dbReference type="EMBL" id="RRT69503.1"/>
    </source>
</evidence>
<organism evidence="1 2">
    <name type="scientific">Ensete ventricosum</name>
    <name type="common">Abyssinian banana</name>
    <name type="synonym">Musa ensete</name>
    <dbReference type="NCBI Taxonomy" id="4639"/>
    <lineage>
        <taxon>Eukaryota</taxon>
        <taxon>Viridiplantae</taxon>
        <taxon>Streptophyta</taxon>
        <taxon>Embryophyta</taxon>
        <taxon>Tracheophyta</taxon>
        <taxon>Spermatophyta</taxon>
        <taxon>Magnoliopsida</taxon>
        <taxon>Liliopsida</taxon>
        <taxon>Zingiberales</taxon>
        <taxon>Musaceae</taxon>
        <taxon>Ensete</taxon>
    </lineage>
</organism>
<protein>
    <submittedName>
        <fullName evidence="1">Uncharacterized protein</fullName>
    </submittedName>
</protein>
<sequence length="105" mass="11455">MSASVALVGDSVRIHIRRQIDFEKRRRVSVSYKTECAAYRRAAGMAAASFSAVAAPIKSGLSAVTILRRLLACARPLHFLPQSQFPRRGLVLLYLSPPNANSTLS</sequence>
<accession>A0A426ZZX2</accession>
<comment type="caution">
    <text evidence="1">The sequence shown here is derived from an EMBL/GenBank/DDBJ whole genome shotgun (WGS) entry which is preliminary data.</text>
</comment>
<dbReference type="AlphaFoldDB" id="A0A426ZZX2"/>
<evidence type="ECO:0000313" key="2">
    <source>
        <dbReference type="Proteomes" id="UP000287651"/>
    </source>
</evidence>
<dbReference type="Proteomes" id="UP000287651">
    <property type="component" value="Unassembled WGS sequence"/>
</dbReference>